<dbReference type="PROSITE" id="PS50297">
    <property type="entry name" value="ANK_REP_REGION"/>
    <property type="match status" value="2"/>
</dbReference>
<feature type="repeat" description="ANK" evidence="7">
    <location>
        <begin position="38"/>
        <end position="61"/>
    </location>
</feature>
<evidence type="ECO:0000256" key="1">
    <source>
        <dbReference type="ARBA" id="ARBA00004141"/>
    </source>
</evidence>
<evidence type="ECO:0000256" key="7">
    <source>
        <dbReference type="PROSITE-ProRule" id="PRU00023"/>
    </source>
</evidence>
<evidence type="ECO:0000259" key="8">
    <source>
        <dbReference type="Pfam" id="PF13962"/>
    </source>
</evidence>
<dbReference type="Pfam" id="PF12796">
    <property type="entry name" value="Ank_2"/>
    <property type="match status" value="1"/>
</dbReference>
<feature type="domain" description="PGG" evidence="8">
    <location>
        <begin position="196"/>
        <end position="227"/>
    </location>
</feature>
<dbReference type="PANTHER" id="PTHR24186">
    <property type="entry name" value="PROTEIN PHOSPHATASE 1 REGULATORY SUBUNIT"/>
    <property type="match status" value="1"/>
</dbReference>
<dbReference type="InterPro" id="IPR002110">
    <property type="entry name" value="Ankyrin_rpt"/>
</dbReference>
<dbReference type="PANTHER" id="PTHR24186:SF56">
    <property type="entry name" value="PGG DOMAIN-CONTAINING PROTEIN"/>
    <property type="match status" value="1"/>
</dbReference>
<protein>
    <recommendedName>
        <fullName evidence="8">PGG domain-containing protein</fullName>
    </recommendedName>
</protein>
<keyword evidence="10" id="KW-1185">Reference proteome</keyword>
<dbReference type="Proteomes" id="UP000325577">
    <property type="component" value="Linkage Group LG9"/>
</dbReference>
<dbReference type="Pfam" id="PF13962">
    <property type="entry name" value="PGG"/>
    <property type="match status" value="1"/>
</dbReference>
<evidence type="ECO:0000256" key="6">
    <source>
        <dbReference type="ARBA" id="ARBA00023136"/>
    </source>
</evidence>
<keyword evidence="5 7" id="KW-0040">ANK repeat</keyword>
<dbReference type="SUPFAM" id="SSF48403">
    <property type="entry name" value="Ankyrin repeat"/>
    <property type="match status" value="1"/>
</dbReference>
<evidence type="ECO:0000256" key="5">
    <source>
        <dbReference type="ARBA" id="ARBA00023043"/>
    </source>
</evidence>
<dbReference type="InterPro" id="IPR026961">
    <property type="entry name" value="PGG_dom"/>
</dbReference>
<sequence length="299" mass="33180">MGRERRLPLHYAAIKGRIHVIKELLSASADSGEEATSQGETALHLAVKNNQLEVLRVLVEHLKQFNKEYILNNKDEHGNTILHLAISTKQHEVVGFLLDEHNLTKGLVDVYSLNKRGLTALDVLLIVQSESGDREIGEILQQAGAMAQATAVDEIQLVTTNNPSDHDEAVTEQRQHESVQWPDYFKYNKIRDSPSEVRNCLLVIAALIATATYQAVLSPPGGVGQDYIESIKNPTTSSTTKPHKAGQSYGLTQFCLVWFFSLYKLSGILLFSSHDASSHNLIPHAVGVEYLTGCNYDYF</sequence>
<organism evidence="9 10">
    <name type="scientific">Nyssa sinensis</name>
    <dbReference type="NCBI Taxonomy" id="561372"/>
    <lineage>
        <taxon>Eukaryota</taxon>
        <taxon>Viridiplantae</taxon>
        <taxon>Streptophyta</taxon>
        <taxon>Embryophyta</taxon>
        <taxon>Tracheophyta</taxon>
        <taxon>Spermatophyta</taxon>
        <taxon>Magnoliopsida</taxon>
        <taxon>eudicotyledons</taxon>
        <taxon>Gunneridae</taxon>
        <taxon>Pentapetalae</taxon>
        <taxon>asterids</taxon>
        <taxon>Cornales</taxon>
        <taxon>Nyssaceae</taxon>
        <taxon>Nyssa</taxon>
    </lineage>
</organism>
<gene>
    <name evidence="9" type="ORF">F0562_018560</name>
</gene>
<feature type="repeat" description="ANK" evidence="7">
    <location>
        <begin position="4"/>
        <end position="36"/>
    </location>
</feature>
<dbReference type="AlphaFoldDB" id="A0A5J4ZD28"/>
<comment type="subcellular location">
    <subcellularLocation>
        <location evidence="1">Membrane</location>
        <topology evidence="1">Multi-pass membrane protein</topology>
    </subcellularLocation>
</comment>
<dbReference type="EMBL" id="CM018052">
    <property type="protein sequence ID" value="KAA8515829.1"/>
    <property type="molecule type" value="Genomic_DNA"/>
</dbReference>
<reference evidence="9 10" key="1">
    <citation type="submission" date="2019-09" db="EMBL/GenBank/DDBJ databases">
        <title>A chromosome-level genome assembly of the Chinese tupelo Nyssa sinensis.</title>
        <authorList>
            <person name="Yang X."/>
            <person name="Kang M."/>
            <person name="Yang Y."/>
            <person name="Xiong H."/>
            <person name="Wang M."/>
            <person name="Zhang Z."/>
            <person name="Wang Z."/>
            <person name="Wu H."/>
            <person name="Ma T."/>
            <person name="Liu J."/>
            <person name="Xi Z."/>
        </authorList>
    </citation>
    <scope>NUCLEOTIDE SEQUENCE [LARGE SCALE GENOMIC DNA]</scope>
    <source>
        <strain evidence="9">J267</strain>
        <tissue evidence="9">Leaf</tissue>
    </source>
</reference>
<dbReference type="GO" id="GO:0005886">
    <property type="term" value="C:plasma membrane"/>
    <property type="evidence" value="ECO:0007669"/>
    <property type="project" value="TreeGrafter"/>
</dbReference>
<proteinExistence type="predicted"/>
<dbReference type="Gene3D" id="1.25.40.20">
    <property type="entry name" value="Ankyrin repeat-containing domain"/>
    <property type="match status" value="1"/>
</dbReference>
<dbReference type="SMART" id="SM00248">
    <property type="entry name" value="ANK"/>
    <property type="match status" value="3"/>
</dbReference>
<accession>A0A5J4ZD28</accession>
<evidence type="ECO:0000313" key="9">
    <source>
        <dbReference type="EMBL" id="KAA8515829.1"/>
    </source>
</evidence>
<dbReference type="InterPro" id="IPR036770">
    <property type="entry name" value="Ankyrin_rpt-contain_sf"/>
</dbReference>
<keyword evidence="4" id="KW-1133">Transmembrane helix</keyword>
<evidence type="ECO:0000256" key="2">
    <source>
        <dbReference type="ARBA" id="ARBA00022692"/>
    </source>
</evidence>
<dbReference type="OrthoDB" id="674805at2759"/>
<evidence type="ECO:0000256" key="3">
    <source>
        <dbReference type="ARBA" id="ARBA00022737"/>
    </source>
</evidence>
<keyword evidence="2" id="KW-0812">Transmembrane</keyword>
<evidence type="ECO:0000256" key="4">
    <source>
        <dbReference type="ARBA" id="ARBA00022989"/>
    </source>
</evidence>
<evidence type="ECO:0000313" key="10">
    <source>
        <dbReference type="Proteomes" id="UP000325577"/>
    </source>
</evidence>
<name>A0A5J4ZD28_9ASTE</name>
<keyword evidence="6" id="KW-0472">Membrane</keyword>
<keyword evidence="3" id="KW-0677">Repeat</keyword>
<dbReference type="PROSITE" id="PS50088">
    <property type="entry name" value="ANK_REPEAT"/>
    <property type="match status" value="2"/>
</dbReference>
<dbReference type="Pfam" id="PF00023">
    <property type="entry name" value="Ank"/>
    <property type="match status" value="1"/>
</dbReference>